<dbReference type="PROSITE" id="PS00107">
    <property type="entry name" value="PROTEIN_KINASE_ATP"/>
    <property type="match status" value="1"/>
</dbReference>
<evidence type="ECO:0000256" key="1">
    <source>
        <dbReference type="ARBA" id="ARBA00022679"/>
    </source>
</evidence>
<dbReference type="InterPro" id="IPR036872">
    <property type="entry name" value="CH_dom_sf"/>
</dbReference>
<feature type="region of interest" description="Disordered" evidence="6">
    <location>
        <begin position="1"/>
        <end position="34"/>
    </location>
</feature>
<dbReference type="PROSITE" id="PS50011">
    <property type="entry name" value="PROTEIN_KINASE_DOM"/>
    <property type="match status" value="1"/>
</dbReference>
<dbReference type="PROSITE" id="PS00108">
    <property type="entry name" value="PROTEIN_KINASE_ST"/>
    <property type="match status" value="1"/>
</dbReference>
<feature type="compositionally biased region" description="Polar residues" evidence="6">
    <location>
        <begin position="655"/>
        <end position="665"/>
    </location>
</feature>
<evidence type="ECO:0000256" key="5">
    <source>
        <dbReference type="PROSITE-ProRule" id="PRU10141"/>
    </source>
</evidence>
<sequence>MTRVGSTLPPQPDPPKLNGPLPAASVRTSPAKSPFMDRAAGLPDAFDIVEKKKAAQHSENQAAALNFLESTIGRKLPDENLHLSLRNGVILCEFINKLRPGSIPVISTRDAPFLQMENINRFLNASKALGLKGHELFQTVDLYEGKDLQQVIITILTIARVVAGTALKTRAPEQANPYRDQVIRTEPTPPPPLPTLDLPPKVPSLPPTPYLHTKSASATQFSTPPVTADEEPDSEANASVPIAPAPKAAKVKKSQSDVAVHSPRRRTDSPSRSRPSTASGSVRSNKGLVEKIVVGNYQLGSGIGKGQFGAVYQALNMDTGQVAAIKRIPLIDQKEKGIQDLMQEVELLKSLSHPNIVKYLGFLLEESFLNIILEFMECGSLQSVMKKYNLLIPEKLAAVYSEDILRGLVYLHGKGVVHCDLKCANILTTKDSNVKLSDFGVSKVLNAVGEDEGGIAGTPYWMAPEIIELKGASTAADIWSLGCTVIEMITGKPPYLDLKNPMTALFRIVEDDSPPLPSDISPELADFFSRCFQRDISKRATAKELLSHEWIVKKYKDAQTAEESLKLLEIGNLVIQESAIPTSAIVPPNPNPVRAESLFARESDTARLPATDSRAEESAPGMGGQTGDHLRAIAHPEGSAAKQQPQRTRRGSAPISPSGNSSDNGTSEDEEDDLAGGASRDVHIRLGSHAEEDEQQPERAAGFAANVTTNRSNDSPQPSGEKDRPALPAVRHVRIDDGAILSTMSTETAIQRSSSGTDLDGRGGGGESEATKYLDPASTEPASTPSASTSAFALPRKKTLSKKKQRPTSSPAPAPNLGSDGGASDAWPTLTTTQQKLAHKIKRKSFSAAGNDKDKDCAIM</sequence>
<keyword evidence="1" id="KW-0808">Transferase</keyword>
<dbReference type="Pfam" id="PF00069">
    <property type="entry name" value="Pkinase"/>
    <property type="match status" value="1"/>
</dbReference>
<accession>A0AAD5TSQ6</accession>
<feature type="compositionally biased region" description="Polar residues" evidence="6">
    <location>
        <begin position="706"/>
        <end position="718"/>
    </location>
</feature>
<evidence type="ECO:0000313" key="9">
    <source>
        <dbReference type="EMBL" id="KAJ3184232.1"/>
    </source>
</evidence>
<feature type="region of interest" description="Disordered" evidence="6">
    <location>
        <begin position="600"/>
        <end position="676"/>
    </location>
</feature>
<dbReference type="InterPro" id="IPR050538">
    <property type="entry name" value="MAP_kinase_kinase_kinase"/>
</dbReference>
<dbReference type="PANTHER" id="PTHR48016:SF4">
    <property type="entry name" value="PROTEIN KINASE DOMAIN-CONTAINING PROTEIN"/>
    <property type="match status" value="1"/>
</dbReference>
<evidence type="ECO:0000259" key="8">
    <source>
        <dbReference type="PROSITE" id="PS50021"/>
    </source>
</evidence>
<dbReference type="Gene3D" id="1.10.510.10">
    <property type="entry name" value="Transferase(Phosphotransferase) domain 1"/>
    <property type="match status" value="1"/>
</dbReference>
<dbReference type="InterPro" id="IPR000719">
    <property type="entry name" value="Prot_kinase_dom"/>
</dbReference>
<feature type="compositionally biased region" description="Polar residues" evidence="6">
    <location>
        <begin position="742"/>
        <end position="751"/>
    </location>
</feature>
<dbReference type="GO" id="GO:0005737">
    <property type="term" value="C:cytoplasm"/>
    <property type="evidence" value="ECO:0007669"/>
    <property type="project" value="TreeGrafter"/>
</dbReference>
<keyword evidence="2 5" id="KW-0547">Nucleotide-binding</keyword>
<feature type="binding site" evidence="5">
    <location>
        <position position="326"/>
    </location>
    <ligand>
        <name>ATP</name>
        <dbReference type="ChEBI" id="CHEBI:30616"/>
    </ligand>
</feature>
<dbReference type="InterPro" id="IPR008271">
    <property type="entry name" value="Ser/Thr_kinase_AS"/>
</dbReference>
<reference evidence="9" key="1">
    <citation type="submission" date="2020-05" db="EMBL/GenBank/DDBJ databases">
        <title>Phylogenomic resolution of chytrid fungi.</title>
        <authorList>
            <person name="Stajich J.E."/>
            <person name="Amses K."/>
            <person name="Simmons R."/>
            <person name="Seto K."/>
            <person name="Myers J."/>
            <person name="Bonds A."/>
            <person name="Quandt C.A."/>
            <person name="Barry K."/>
            <person name="Liu P."/>
            <person name="Grigoriev I."/>
            <person name="Longcore J.E."/>
            <person name="James T.Y."/>
        </authorList>
    </citation>
    <scope>NUCLEOTIDE SEQUENCE</scope>
    <source>
        <strain evidence="9">JEL0379</strain>
    </source>
</reference>
<dbReference type="GO" id="GO:0005524">
    <property type="term" value="F:ATP binding"/>
    <property type="evidence" value="ECO:0007669"/>
    <property type="project" value="UniProtKB-UniRule"/>
</dbReference>
<dbReference type="PANTHER" id="PTHR48016">
    <property type="entry name" value="MAP KINASE KINASE KINASE SSK2-RELATED-RELATED"/>
    <property type="match status" value="1"/>
</dbReference>
<dbReference type="InterPro" id="IPR003096">
    <property type="entry name" value="SM22_calponin"/>
</dbReference>
<feature type="compositionally biased region" description="Basic residues" evidence="6">
    <location>
        <begin position="795"/>
        <end position="806"/>
    </location>
</feature>
<keyword evidence="4 5" id="KW-0067">ATP-binding</keyword>
<evidence type="ECO:0000256" key="3">
    <source>
        <dbReference type="ARBA" id="ARBA00022777"/>
    </source>
</evidence>
<dbReference type="Proteomes" id="UP001212152">
    <property type="component" value="Unassembled WGS sequence"/>
</dbReference>
<feature type="region of interest" description="Disordered" evidence="6">
    <location>
        <begin position="172"/>
        <end position="282"/>
    </location>
</feature>
<evidence type="ECO:0000313" key="10">
    <source>
        <dbReference type="Proteomes" id="UP001212152"/>
    </source>
</evidence>
<dbReference type="InterPro" id="IPR017441">
    <property type="entry name" value="Protein_kinase_ATP_BS"/>
</dbReference>
<feature type="domain" description="Calponin-homology (CH)" evidence="8">
    <location>
        <begin position="58"/>
        <end position="163"/>
    </location>
</feature>
<dbReference type="PROSITE" id="PS50021">
    <property type="entry name" value="CH"/>
    <property type="match status" value="1"/>
</dbReference>
<keyword evidence="10" id="KW-1185">Reference proteome</keyword>
<gene>
    <name evidence="9" type="ORF">HDU87_005079</name>
</gene>
<organism evidence="9 10">
    <name type="scientific">Geranomyces variabilis</name>
    <dbReference type="NCBI Taxonomy" id="109894"/>
    <lineage>
        <taxon>Eukaryota</taxon>
        <taxon>Fungi</taxon>
        <taxon>Fungi incertae sedis</taxon>
        <taxon>Chytridiomycota</taxon>
        <taxon>Chytridiomycota incertae sedis</taxon>
        <taxon>Chytridiomycetes</taxon>
        <taxon>Spizellomycetales</taxon>
        <taxon>Powellomycetaceae</taxon>
        <taxon>Geranomyces</taxon>
    </lineage>
</organism>
<proteinExistence type="predicted"/>
<dbReference type="Pfam" id="PF00307">
    <property type="entry name" value="CH"/>
    <property type="match status" value="1"/>
</dbReference>
<evidence type="ECO:0000256" key="6">
    <source>
        <dbReference type="SAM" id="MobiDB-lite"/>
    </source>
</evidence>
<feature type="compositionally biased region" description="Low complexity" evidence="6">
    <location>
        <begin position="238"/>
        <end position="248"/>
    </location>
</feature>
<dbReference type="SMART" id="SM00220">
    <property type="entry name" value="S_TKc"/>
    <property type="match status" value="1"/>
</dbReference>
<dbReference type="AlphaFoldDB" id="A0AAD5TSQ6"/>
<dbReference type="SMART" id="SM00033">
    <property type="entry name" value="CH"/>
    <property type="match status" value="1"/>
</dbReference>
<comment type="caution">
    <text evidence="9">The sequence shown here is derived from an EMBL/GenBank/DDBJ whole genome shotgun (WGS) entry which is preliminary data.</text>
</comment>
<dbReference type="SUPFAM" id="SSF56112">
    <property type="entry name" value="Protein kinase-like (PK-like)"/>
    <property type="match status" value="1"/>
</dbReference>
<dbReference type="SUPFAM" id="SSF47576">
    <property type="entry name" value="Calponin-homology domain, CH-domain"/>
    <property type="match status" value="1"/>
</dbReference>
<feature type="compositionally biased region" description="Low complexity" evidence="6">
    <location>
        <begin position="776"/>
        <end position="793"/>
    </location>
</feature>
<evidence type="ECO:0000256" key="2">
    <source>
        <dbReference type="ARBA" id="ARBA00022741"/>
    </source>
</evidence>
<dbReference type="EMBL" id="JADGJQ010000004">
    <property type="protein sequence ID" value="KAJ3184232.1"/>
    <property type="molecule type" value="Genomic_DNA"/>
</dbReference>
<protein>
    <submittedName>
        <fullName evidence="9">Uncharacterized protein</fullName>
    </submittedName>
</protein>
<dbReference type="InterPro" id="IPR011009">
    <property type="entry name" value="Kinase-like_dom_sf"/>
</dbReference>
<dbReference type="PRINTS" id="PR00888">
    <property type="entry name" value="SM22CALPONIN"/>
</dbReference>
<feature type="compositionally biased region" description="Polar residues" evidence="6">
    <location>
        <begin position="214"/>
        <end position="225"/>
    </location>
</feature>
<feature type="region of interest" description="Disordered" evidence="6">
    <location>
        <begin position="689"/>
        <end position="860"/>
    </location>
</feature>
<feature type="compositionally biased region" description="Basic and acidic residues" evidence="6">
    <location>
        <begin position="851"/>
        <end position="860"/>
    </location>
</feature>
<keyword evidence="3" id="KW-0418">Kinase</keyword>
<feature type="domain" description="Protein kinase" evidence="7">
    <location>
        <begin position="297"/>
        <end position="551"/>
    </location>
</feature>
<evidence type="ECO:0000256" key="4">
    <source>
        <dbReference type="ARBA" id="ARBA00022840"/>
    </source>
</evidence>
<feature type="compositionally biased region" description="Pro residues" evidence="6">
    <location>
        <begin position="200"/>
        <end position="209"/>
    </location>
</feature>
<evidence type="ECO:0000259" key="7">
    <source>
        <dbReference type="PROSITE" id="PS50011"/>
    </source>
</evidence>
<dbReference type="InterPro" id="IPR001715">
    <property type="entry name" value="CH_dom"/>
</dbReference>
<dbReference type="Gene3D" id="1.10.418.10">
    <property type="entry name" value="Calponin-like domain"/>
    <property type="match status" value="1"/>
</dbReference>
<dbReference type="GO" id="GO:0004709">
    <property type="term" value="F:MAP kinase kinase kinase activity"/>
    <property type="evidence" value="ECO:0007669"/>
    <property type="project" value="TreeGrafter"/>
</dbReference>
<dbReference type="CDD" id="cd06627">
    <property type="entry name" value="STKc_Cdc7_like"/>
    <property type="match status" value="1"/>
</dbReference>
<name>A0AAD5TSQ6_9FUNG</name>